<dbReference type="InterPro" id="IPR051052">
    <property type="entry name" value="Diverse_substrate_MTase"/>
</dbReference>
<dbReference type="InterPro" id="IPR029063">
    <property type="entry name" value="SAM-dependent_MTases_sf"/>
</dbReference>
<evidence type="ECO:0000259" key="3">
    <source>
        <dbReference type="Pfam" id="PF13649"/>
    </source>
</evidence>
<keyword evidence="2" id="KW-0808">Transferase</keyword>
<name>A0A831W6E2_9GAMM</name>
<sequence length="236" mass="27616">MRLHDPDAYRDAEELEIMAEVLPLRDRRVLELGCGRAWMTRRMSELFQPREIIATEVDRIQHEKNLQLDDLPNVRFVYGGAEAIDLEDASVDVVLMLKSLHHVPRERMDDALREIARVLRPGGLAYISEPVYHGPFNDIMRLFHDEKEVRELAFAALQRAVADGTFELVDEIFFNAPGQFRDFDEFDRRMLQVTHTEHRIDPELYQRIRAAFERHMTDDGAHFLKPSRVDLLRKPA</sequence>
<dbReference type="PANTHER" id="PTHR44942:SF4">
    <property type="entry name" value="METHYLTRANSFERASE TYPE 11 DOMAIN-CONTAINING PROTEIN"/>
    <property type="match status" value="1"/>
</dbReference>
<dbReference type="SUPFAM" id="SSF53335">
    <property type="entry name" value="S-adenosyl-L-methionine-dependent methyltransferases"/>
    <property type="match status" value="1"/>
</dbReference>
<accession>A0A831W6E2</accession>
<dbReference type="AlphaFoldDB" id="A0A831W6E2"/>
<dbReference type="Proteomes" id="UP000886251">
    <property type="component" value="Unassembled WGS sequence"/>
</dbReference>
<comment type="caution">
    <text evidence="4">The sequence shown here is derived from an EMBL/GenBank/DDBJ whole genome shotgun (WGS) entry which is preliminary data.</text>
</comment>
<dbReference type="InterPro" id="IPR041698">
    <property type="entry name" value="Methyltransf_25"/>
</dbReference>
<reference evidence="4" key="1">
    <citation type="journal article" date="2020" name="mSystems">
        <title>Genome- and Community-Level Interaction Insights into Carbon Utilization and Element Cycling Functions of Hydrothermarchaeota in Hydrothermal Sediment.</title>
        <authorList>
            <person name="Zhou Z."/>
            <person name="Liu Y."/>
            <person name="Xu W."/>
            <person name="Pan J."/>
            <person name="Luo Z.H."/>
            <person name="Li M."/>
        </authorList>
    </citation>
    <scope>NUCLEOTIDE SEQUENCE [LARGE SCALE GENOMIC DNA]</scope>
    <source>
        <strain evidence="4">HyVt-443</strain>
    </source>
</reference>
<protein>
    <submittedName>
        <fullName evidence="4">Class I SAM-dependent methyltransferase</fullName>
    </submittedName>
</protein>
<dbReference type="CDD" id="cd02440">
    <property type="entry name" value="AdoMet_MTases"/>
    <property type="match status" value="1"/>
</dbReference>
<proteinExistence type="predicted"/>
<dbReference type="PANTHER" id="PTHR44942">
    <property type="entry name" value="METHYLTRANSF_11 DOMAIN-CONTAINING PROTEIN"/>
    <property type="match status" value="1"/>
</dbReference>
<evidence type="ECO:0000256" key="2">
    <source>
        <dbReference type="ARBA" id="ARBA00022679"/>
    </source>
</evidence>
<organism evidence="4">
    <name type="scientific">Sedimenticola thiotaurini</name>
    <dbReference type="NCBI Taxonomy" id="1543721"/>
    <lineage>
        <taxon>Bacteria</taxon>
        <taxon>Pseudomonadati</taxon>
        <taxon>Pseudomonadota</taxon>
        <taxon>Gammaproteobacteria</taxon>
        <taxon>Chromatiales</taxon>
        <taxon>Sedimenticolaceae</taxon>
        <taxon>Sedimenticola</taxon>
    </lineage>
</organism>
<dbReference type="GO" id="GO:0008168">
    <property type="term" value="F:methyltransferase activity"/>
    <property type="evidence" value="ECO:0007669"/>
    <property type="project" value="UniProtKB-KW"/>
</dbReference>
<dbReference type="Pfam" id="PF13649">
    <property type="entry name" value="Methyltransf_25"/>
    <property type="match status" value="1"/>
</dbReference>
<gene>
    <name evidence="4" type="ORF">ENI96_02190</name>
</gene>
<evidence type="ECO:0000256" key="1">
    <source>
        <dbReference type="ARBA" id="ARBA00022603"/>
    </source>
</evidence>
<dbReference type="GO" id="GO:0032259">
    <property type="term" value="P:methylation"/>
    <property type="evidence" value="ECO:0007669"/>
    <property type="project" value="UniProtKB-KW"/>
</dbReference>
<feature type="domain" description="Methyltransferase" evidence="3">
    <location>
        <begin position="29"/>
        <end position="123"/>
    </location>
</feature>
<evidence type="ECO:0000313" key="4">
    <source>
        <dbReference type="EMBL" id="HEB95226.1"/>
    </source>
</evidence>
<dbReference type="Gene3D" id="3.40.50.150">
    <property type="entry name" value="Vaccinia Virus protein VP39"/>
    <property type="match status" value="1"/>
</dbReference>
<dbReference type="EMBL" id="DRKP01000024">
    <property type="protein sequence ID" value="HEB95226.1"/>
    <property type="molecule type" value="Genomic_DNA"/>
</dbReference>
<keyword evidence="1 4" id="KW-0489">Methyltransferase</keyword>